<evidence type="ECO:0000313" key="2">
    <source>
        <dbReference type="Proteomes" id="UP001057402"/>
    </source>
</evidence>
<gene>
    <name evidence="1" type="ORF">MLD38_021996</name>
</gene>
<dbReference type="EMBL" id="CM042885">
    <property type="protein sequence ID" value="KAI4366073.1"/>
    <property type="molecule type" value="Genomic_DNA"/>
</dbReference>
<sequence length="78" mass="8734">MRNTPYAVTDRSLILPPENYPLARSLKKEFDAVYGPAWHCMVGKSFGPFVTHSPGGFVYFSVDSLSVLFKTRVHVVSN</sequence>
<reference evidence="2" key="1">
    <citation type="journal article" date="2023" name="Front. Plant Sci.">
        <title>Chromosomal-level genome assembly of Melastoma candidum provides insights into trichome evolution.</title>
        <authorList>
            <person name="Zhong Y."/>
            <person name="Wu W."/>
            <person name="Sun C."/>
            <person name="Zou P."/>
            <person name="Liu Y."/>
            <person name="Dai S."/>
            <person name="Zhou R."/>
        </authorList>
    </citation>
    <scope>NUCLEOTIDE SEQUENCE [LARGE SCALE GENOMIC DNA]</scope>
</reference>
<accession>A0ACB9QH72</accession>
<comment type="caution">
    <text evidence="1">The sequence shown here is derived from an EMBL/GenBank/DDBJ whole genome shotgun (WGS) entry which is preliminary data.</text>
</comment>
<proteinExistence type="predicted"/>
<name>A0ACB9QH72_9MYRT</name>
<keyword evidence="2" id="KW-1185">Reference proteome</keyword>
<organism evidence="1 2">
    <name type="scientific">Melastoma candidum</name>
    <dbReference type="NCBI Taxonomy" id="119954"/>
    <lineage>
        <taxon>Eukaryota</taxon>
        <taxon>Viridiplantae</taxon>
        <taxon>Streptophyta</taxon>
        <taxon>Embryophyta</taxon>
        <taxon>Tracheophyta</taxon>
        <taxon>Spermatophyta</taxon>
        <taxon>Magnoliopsida</taxon>
        <taxon>eudicotyledons</taxon>
        <taxon>Gunneridae</taxon>
        <taxon>Pentapetalae</taxon>
        <taxon>rosids</taxon>
        <taxon>malvids</taxon>
        <taxon>Myrtales</taxon>
        <taxon>Melastomataceae</taxon>
        <taxon>Melastomatoideae</taxon>
        <taxon>Melastomateae</taxon>
        <taxon>Melastoma</taxon>
    </lineage>
</organism>
<evidence type="ECO:0000313" key="1">
    <source>
        <dbReference type="EMBL" id="KAI4366073.1"/>
    </source>
</evidence>
<dbReference type="Proteomes" id="UP001057402">
    <property type="component" value="Chromosome 6"/>
</dbReference>
<protein>
    <submittedName>
        <fullName evidence="1">Uncharacterized protein</fullName>
    </submittedName>
</protein>